<gene>
    <name evidence="2" type="ordered locus">DEFDS_0374</name>
</gene>
<dbReference type="STRING" id="639282.DEFDS_0374"/>
<dbReference type="EMBL" id="AP011529">
    <property type="protein sequence ID" value="BAI79868.1"/>
    <property type="molecule type" value="Genomic_DNA"/>
</dbReference>
<feature type="domain" description="N-acetyltransferase" evidence="1">
    <location>
        <begin position="2"/>
        <end position="167"/>
    </location>
</feature>
<reference evidence="2 3" key="1">
    <citation type="journal article" date="2010" name="DNA Res.">
        <title>Bacterial lifestyle in a deep-sea hydrothermal vent chimney revealed by the genome sequence of the thermophilic bacterium Deferribacter desulfuricans SSM1.</title>
        <authorList>
            <person name="Takaki Y."/>
            <person name="Shimamura S."/>
            <person name="Nakagawa S."/>
            <person name="Fukuhara Y."/>
            <person name="Horikawa H."/>
            <person name="Ankai A."/>
            <person name="Harada T."/>
            <person name="Hosoyama A."/>
            <person name="Oguchi A."/>
            <person name="Fukui S."/>
            <person name="Fujita N."/>
            <person name="Takami H."/>
            <person name="Takai K."/>
        </authorList>
    </citation>
    <scope>NUCLEOTIDE SEQUENCE [LARGE SCALE GENOMIC DNA]</scope>
    <source>
        <strain evidence="3">DSM 14783 / JCM 11476 / NBRC 101012 / SSM1</strain>
    </source>
</reference>
<evidence type="ECO:0000259" key="1">
    <source>
        <dbReference type="PROSITE" id="PS51186"/>
    </source>
</evidence>
<evidence type="ECO:0000313" key="3">
    <source>
        <dbReference type="Proteomes" id="UP000001520"/>
    </source>
</evidence>
<organism evidence="2 3">
    <name type="scientific">Deferribacter desulfuricans (strain DSM 14783 / JCM 11476 / NBRC 101012 / SSM1)</name>
    <dbReference type="NCBI Taxonomy" id="639282"/>
    <lineage>
        <taxon>Bacteria</taxon>
        <taxon>Pseudomonadati</taxon>
        <taxon>Deferribacterota</taxon>
        <taxon>Deferribacteres</taxon>
        <taxon>Deferribacterales</taxon>
        <taxon>Deferribacteraceae</taxon>
        <taxon>Deferribacter</taxon>
    </lineage>
</organism>
<accession>D3PB95</accession>
<keyword evidence="3" id="KW-1185">Reference proteome</keyword>
<dbReference type="Pfam" id="PF13527">
    <property type="entry name" value="Acetyltransf_9"/>
    <property type="match status" value="1"/>
</dbReference>
<name>D3PB95_DEFDS</name>
<dbReference type="CDD" id="cd04301">
    <property type="entry name" value="NAT_SF"/>
    <property type="match status" value="1"/>
</dbReference>
<protein>
    <recommendedName>
        <fullName evidence="1">N-acetyltransferase domain-containing protein</fullName>
    </recommendedName>
</protein>
<sequence length="272" mass="32416">MITYMLLTKIEDKYKIKGFFQEFFYKVYSKILDDSIWEHQFIHSPYDDSPLFLAFDDKKIVGSALMIKHKILLNNKIYNYYLFTTSAIDPNYRNKGVYLELLNMQKKYAKDTKKDFILAFPNKIAYNAIKILGGFKDVSQEKIVKTNINNINLNSFCNHIIEDKEFLRWRFEHKNYNFIKIDEKILVVKKYKDSFDILSSLYIDSINNDVIPSNKFININNLKSCHVLEKHTINKNLNQFINYYNATIYLINNKIDFNKNKMCINLLMSDVF</sequence>
<dbReference type="GO" id="GO:0016747">
    <property type="term" value="F:acyltransferase activity, transferring groups other than amino-acyl groups"/>
    <property type="evidence" value="ECO:0007669"/>
    <property type="project" value="InterPro"/>
</dbReference>
<dbReference type="KEGG" id="ddf:DEFDS_0374"/>
<dbReference type="HOGENOM" id="CLU_1022048_0_0_0"/>
<dbReference type="PROSITE" id="PS51186">
    <property type="entry name" value="GNAT"/>
    <property type="match status" value="1"/>
</dbReference>
<dbReference type="InterPro" id="IPR000182">
    <property type="entry name" value="GNAT_dom"/>
</dbReference>
<proteinExistence type="predicted"/>
<dbReference type="InterPro" id="IPR016181">
    <property type="entry name" value="Acyl_CoA_acyltransferase"/>
</dbReference>
<dbReference type="Gene3D" id="3.40.630.30">
    <property type="match status" value="1"/>
</dbReference>
<dbReference type="SUPFAM" id="SSF55729">
    <property type="entry name" value="Acyl-CoA N-acyltransferases (Nat)"/>
    <property type="match status" value="1"/>
</dbReference>
<dbReference type="AlphaFoldDB" id="D3PB95"/>
<dbReference type="Proteomes" id="UP000001520">
    <property type="component" value="Chromosome"/>
</dbReference>
<evidence type="ECO:0000313" key="2">
    <source>
        <dbReference type="EMBL" id="BAI79868.1"/>
    </source>
</evidence>